<evidence type="ECO:0000313" key="2">
    <source>
        <dbReference type="EMBL" id="KAK8785288.1"/>
    </source>
</evidence>
<dbReference type="Proteomes" id="UP001321473">
    <property type="component" value="Unassembled WGS sequence"/>
</dbReference>
<sequence length="93" mass="10895">VIRRPYVFIYRDEKDYIERELINLATAQVEYNEEQQAMLKVPNTFSVVTKSRGFLLQTLGEKEIHEWLYAINPLLAGQIRSKLARKQNVDLGL</sequence>
<reference evidence="2 3" key="1">
    <citation type="journal article" date="2023" name="Arcadia Sci">
        <title>De novo assembly of a long-read Amblyomma americanum tick genome.</title>
        <authorList>
            <person name="Chou S."/>
            <person name="Poskanzer K.E."/>
            <person name="Rollins M."/>
            <person name="Thuy-Boun P.S."/>
        </authorList>
    </citation>
    <scope>NUCLEOTIDE SEQUENCE [LARGE SCALE GENOMIC DNA]</scope>
    <source>
        <strain evidence="2">F_SG_1</strain>
        <tissue evidence="2">Salivary glands</tissue>
    </source>
</reference>
<dbReference type="InterPro" id="IPR011993">
    <property type="entry name" value="PH-like_dom_sf"/>
</dbReference>
<comment type="caution">
    <text evidence="2">The sequence shown here is derived from an EMBL/GenBank/DDBJ whole genome shotgun (WGS) entry which is preliminary data.</text>
</comment>
<feature type="domain" description="PH" evidence="1">
    <location>
        <begin position="1"/>
        <end position="76"/>
    </location>
</feature>
<dbReference type="AlphaFoldDB" id="A0AAQ4FF50"/>
<dbReference type="Gene3D" id="2.30.29.30">
    <property type="entry name" value="Pleckstrin-homology domain (PH domain)/Phosphotyrosine-binding domain (PTB)"/>
    <property type="match status" value="1"/>
</dbReference>
<feature type="non-terminal residue" evidence="2">
    <location>
        <position position="1"/>
    </location>
</feature>
<dbReference type="EMBL" id="JARKHS020003694">
    <property type="protein sequence ID" value="KAK8785288.1"/>
    <property type="molecule type" value="Genomic_DNA"/>
</dbReference>
<protein>
    <recommendedName>
        <fullName evidence="1">PH domain-containing protein</fullName>
    </recommendedName>
</protein>
<gene>
    <name evidence="2" type="ORF">V5799_008346</name>
</gene>
<organism evidence="2 3">
    <name type="scientific">Amblyomma americanum</name>
    <name type="common">Lone star tick</name>
    <dbReference type="NCBI Taxonomy" id="6943"/>
    <lineage>
        <taxon>Eukaryota</taxon>
        <taxon>Metazoa</taxon>
        <taxon>Ecdysozoa</taxon>
        <taxon>Arthropoda</taxon>
        <taxon>Chelicerata</taxon>
        <taxon>Arachnida</taxon>
        <taxon>Acari</taxon>
        <taxon>Parasitiformes</taxon>
        <taxon>Ixodida</taxon>
        <taxon>Ixodoidea</taxon>
        <taxon>Ixodidae</taxon>
        <taxon>Amblyomminae</taxon>
        <taxon>Amblyomma</taxon>
    </lineage>
</organism>
<dbReference type="FunFam" id="2.30.29.30:FF:000023">
    <property type="entry name" value="Kinesin family member 1B"/>
    <property type="match status" value="1"/>
</dbReference>
<dbReference type="PROSITE" id="PS50003">
    <property type="entry name" value="PH_DOMAIN"/>
    <property type="match status" value="1"/>
</dbReference>
<dbReference type="SUPFAM" id="SSF50729">
    <property type="entry name" value="PH domain-like"/>
    <property type="match status" value="1"/>
</dbReference>
<evidence type="ECO:0000259" key="1">
    <source>
        <dbReference type="PROSITE" id="PS50003"/>
    </source>
</evidence>
<name>A0AAQ4FF50_AMBAM</name>
<dbReference type="InterPro" id="IPR001849">
    <property type="entry name" value="PH_domain"/>
</dbReference>
<keyword evidence="3" id="KW-1185">Reference proteome</keyword>
<accession>A0AAQ4FF50</accession>
<evidence type="ECO:0000313" key="3">
    <source>
        <dbReference type="Proteomes" id="UP001321473"/>
    </source>
</evidence>
<proteinExistence type="predicted"/>
<dbReference type="Pfam" id="PF00169">
    <property type="entry name" value="PH"/>
    <property type="match status" value="1"/>
</dbReference>